<protein>
    <submittedName>
        <fullName evidence="2">Uncharacterized protein</fullName>
    </submittedName>
</protein>
<comment type="caution">
    <text evidence="2">The sequence shown here is derived from an EMBL/GenBank/DDBJ whole genome shotgun (WGS) entry which is preliminary data.</text>
</comment>
<keyword evidence="1" id="KW-1133">Transmembrane helix</keyword>
<gene>
    <name evidence="2" type="ORF">BTM25_51670</name>
</gene>
<sequence length="77" mass="8426">MSVFVALLTGMFLDEHESGMERLSNVYTWIIYVWSALIGLVAIAIFRGILHKNIGSWWLTCCLIPSIASALLLAGAG</sequence>
<evidence type="ECO:0000313" key="3">
    <source>
        <dbReference type="Proteomes" id="UP000242367"/>
    </source>
</evidence>
<keyword evidence="1" id="KW-0812">Transmembrane</keyword>
<keyword evidence="3" id="KW-1185">Reference proteome</keyword>
<evidence type="ECO:0000313" key="2">
    <source>
        <dbReference type="EMBL" id="POM22961.1"/>
    </source>
</evidence>
<evidence type="ECO:0000256" key="1">
    <source>
        <dbReference type="SAM" id="Phobius"/>
    </source>
</evidence>
<proteinExistence type="predicted"/>
<dbReference type="AlphaFoldDB" id="A0A2P4UD45"/>
<dbReference type="EMBL" id="MTBP01000004">
    <property type="protein sequence ID" value="POM22961.1"/>
    <property type="molecule type" value="Genomic_DNA"/>
</dbReference>
<name>A0A2P4UD45_9ACTN</name>
<feature type="transmembrane region" description="Helical" evidence="1">
    <location>
        <begin position="29"/>
        <end position="50"/>
    </location>
</feature>
<feature type="transmembrane region" description="Helical" evidence="1">
    <location>
        <begin position="57"/>
        <end position="76"/>
    </location>
</feature>
<reference evidence="2 3" key="1">
    <citation type="journal article" date="2017" name="Chemistry">
        <title>Isolation, Biosynthesis and Chemical Modifications of Rubterolones A-F: Rare Tropolone Alkaloids from Actinomadura sp. 5-2.</title>
        <authorList>
            <person name="Guo H."/>
            <person name="Benndorf R."/>
            <person name="Leichnitz D."/>
            <person name="Klassen J.L."/>
            <person name="Vollmers J."/>
            <person name="Gorls H."/>
            <person name="Steinacker M."/>
            <person name="Weigel C."/>
            <person name="Dahse H.M."/>
            <person name="Kaster A.K."/>
            <person name="de Beer Z.W."/>
            <person name="Poulsen M."/>
            <person name="Beemelmanns C."/>
        </authorList>
    </citation>
    <scope>NUCLEOTIDE SEQUENCE [LARGE SCALE GENOMIC DNA]</scope>
    <source>
        <strain evidence="2 3">5-2</strain>
    </source>
</reference>
<keyword evidence="1" id="KW-0472">Membrane</keyword>
<dbReference type="Proteomes" id="UP000242367">
    <property type="component" value="Unassembled WGS sequence"/>
</dbReference>
<organism evidence="2 3">
    <name type="scientific">Actinomadura rubteroloni</name>
    <dbReference type="NCBI Taxonomy" id="1926885"/>
    <lineage>
        <taxon>Bacteria</taxon>
        <taxon>Bacillati</taxon>
        <taxon>Actinomycetota</taxon>
        <taxon>Actinomycetes</taxon>
        <taxon>Streptosporangiales</taxon>
        <taxon>Thermomonosporaceae</taxon>
        <taxon>Actinomadura</taxon>
    </lineage>
</organism>
<accession>A0A2P4UD45</accession>